<dbReference type="GO" id="GO:0005634">
    <property type="term" value="C:nucleus"/>
    <property type="evidence" value="ECO:0007669"/>
    <property type="project" value="TreeGrafter"/>
</dbReference>
<dbReference type="InterPro" id="IPR045148">
    <property type="entry name" value="TCRG1-like"/>
</dbReference>
<reference evidence="5 6" key="1">
    <citation type="submission" date="2020-08" db="EMBL/GenBank/DDBJ databases">
        <title>Plant Genome Project.</title>
        <authorList>
            <person name="Zhang R.-G."/>
        </authorList>
    </citation>
    <scope>NUCLEOTIDE SEQUENCE [LARGE SCALE GENOMIC DNA]</scope>
    <source>
        <tissue evidence="5">Rhizome</tissue>
    </source>
</reference>
<sequence>MSATAGPVHEMQAPPPLVSNSESTEPVAGSADGTPTSATVPTMGLSVQGTTASSSLPESIQSTVAASGTPAQSSLSQTGSLVKQNEPAQDSVRAKFTSSLGYVVPAPSFSYNVVPRMNSTPSNAQQPSSSPVSFSAFKWTPPMPAAALQPPVPGQFLGNRPFSFSVVPHANVVPASGQQIQLETAPVQVQFQGGRFTPSSASLQPPIPRQPIRAAFVPGAVSSNSPAPMQFPLSVPRGDATKQRNFLFSGNNQLLTAEKSETTPSTEKNTSDAVAMVTTSTSSSLASSFSVQTSHCLPSSTSMASGTSLNSSSTSMSIPAAPSFTVHAEIPSSDRFQAFLGISNSAVVSNAATIKPTATSSFSPLKPIVPLPATLPPTIPVPVPVPVHQNLQQPTNPVYALQPTMAPSPQFFWSHPPQAGQMQHVPFSPYPGYLPAPFPQSVQGIPPTVPSVFVQPPGVSPVVSQVEPTTGCLHPESSSIGELPSSDIDQGKKSIIADKAERDTNNEIENAWTSHKTETGAVYYYNSITGKSTYEKPSSFKGEVMTKGKPYQKMVTQEKATNQSGPVSWEKLPGTDWTLVTTNDGRKYYYDTKNKLLEAYQSKDYDLILWLDKQQITNSIMQHKLDWTNLCALAGKSVGVVSRLSNCKEAGATEARTVSSWHVPAEVAELRKGQEINSTEGNEAPPEAGMQGDKVFASVSIDTPAAQTGGRESVALRSGQPVPSSALDLIKKKLLPETGSPITSPHSTSGPTASDTNGLKAVESAVKGQKPAISKEKAKDAAGDGTMSDSSSESDDEESGPSKEECIIKFKEMLKERGVAPFSKWEKELPKIVFDPRFKGVPSHSTRRALFEHYVRTRAEEERKEKRAAQKAALDAFKQLLEEVTEDIDHKTDYHSFRKKWGGDPRFEAIDRKERELLLNEKYISAIVKAADERIKALRMAASSSFKCMLRDNRNITLNSRWSRVKDSFREDPRYKVVKHEDRELLFNEYIAELKTAEEEAERSAKAKRDEQEKLKERERELRKRKEREEQEMERVKIKVRRKEVEYTYRALLVEMIKDPKATWTESKPKLEKDTQGRLTNPDLAPEDAEKLFREHVKDLHEEELQLYPQHLRLAYLSRKDFQRVAATLRFHCKLHVARFCGPACELYGVVEANVGFNTTFVGCGGRSRLQRDLCIVARGAQLGCLRVCSRYAYGRAVVMLTGAVEMSGARSWDAHERVVGALVEAKSFPSIARAMCTSSLLAASSAVSLNVHLLPITVEGKKLQPPIRRRAMSLATMRNSEVEEGISVAEVMVNRGQQLGRARNPRTIKKVQRCVNDYRSLLAEVITAEAADAAKDDGKTILTSWSEAKRLLKADARYTKLPSKDRESLWHRHAEDLLRKHKSSLPPKEKLDKDGKNKLSSAEHSKKSPRRSPHRSHVRR</sequence>
<dbReference type="Proteomes" id="UP000734854">
    <property type="component" value="Unassembled WGS sequence"/>
</dbReference>
<dbReference type="GO" id="GO:0003712">
    <property type="term" value="F:transcription coregulator activity"/>
    <property type="evidence" value="ECO:0007669"/>
    <property type="project" value="TreeGrafter"/>
</dbReference>
<dbReference type="Pfam" id="PF01846">
    <property type="entry name" value="FF"/>
    <property type="match status" value="3"/>
</dbReference>
<gene>
    <name evidence="5" type="ORF">ZIOFF_003760</name>
</gene>
<feature type="region of interest" description="Disordered" evidence="2">
    <location>
        <begin position="1378"/>
        <end position="1421"/>
    </location>
</feature>
<dbReference type="EMBL" id="JACMSC010000001">
    <property type="protein sequence ID" value="KAG6538636.1"/>
    <property type="molecule type" value="Genomic_DNA"/>
</dbReference>
<dbReference type="InterPro" id="IPR036517">
    <property type="entry name" value="FF_domain_sf"/>
</dbReference>
<feature type="region of interest" description="Disordered" evidence="2">
    <location>
        <begin position="737"/>
        <end position="803"/>
    </location>
</feature>
<dbReference type="PANTHER" id="PTHR15377:SF3">
    <property type="entry name" value="WW DOMAIN-CONTAINING PROTEIN"/>
    <property type="match status" value="1"/>
</dbReference>
<dbReference type="Gene3D" id="2.20.70.10">
    <property type="match status" value="2"/>
</dbReference>
<dbReference type="InterPro" id="IPR002713">
    <property type="entry name" value="FF_domain"/>
</dbReference>
<dbReference type="Pfam" id="PF00397">
    <property type="entry name" value="WW"/>
    <property type="match status" value="1"/>
</dbReference>
<dbReference type="PROSITE" id="PS50020">
    <property type="entry name" value="WW_DOMAIN_2"/>
    <property type="match status" value="1"/>
</dbReference>
<feature type="compositionally biased region" description="Polar residues" evidence="2">
    <location>
        <begin position="740"/>
        <end position="757"/>
    </location>
</feature>
<evidence type="ECO:0000256" key="2">
    <source>
        <dbReference type="SAM" id="MobiDB-lite"/>
    </source>
</evidence>
<dbReference type="Gene3D" id="1.10.10.440">
    <property type="entry name" value="FF domain"/>
    <property type="match status" value="5"/>
</dbReference>
<dbReference type="FunFam" id="1.10.10.440:FF:000028">
    <property type="entry name" value="Pre-mRNA-processing protein 40C"/>
    <property type="match status" value="1"/>
</dbReference>
<evidence type="ECO:0000259" key="3">
    <source>
        <dbReference type="PROSITE" id="PS50020"/>
    </source>
</evidence>
<keyword evidence="6" id="KW-1185">Reference proteome</keyword>
<dbReference type="SMART" id="SM00456">
    <property type="entry name" value="WW"/>
    <property type="match status" value="1"/>
</dbReference>
<protein>
    <recommendedName>
        <fullName evidence="7">Pre-mRNA-processing protein 40C</fullName>
    </recommendedName>
</protein>
<feature type="region of interest" description="Disordered" evidence="2">
    <location>
        <begin position="465"/>
        <end position="488"/>
    </location>
</feature>
<feature type="compositionally biased region" description="Basic and acidic residues" evidence="2">
    <location>
        <begin position="1065"/>
        <end position="1076"/>
    </location>
</feature>
<evidence type="ECO:0000313" key="5">
    <source>
        <dbReference type="EMBL" id="KAG6538636.1"/>
    </source>
</evidence>
<feature type="compositionally biased region" description="Basic and acidic residues" evidence="2">
    <location>
        <begin position="773"/>
        <end position="782"/>
    </location>
</feature>
<dbReference type="FunFam" id="1.10.10.440:FF:000021">
    <property type="entry name" value="pre-mRNA-processing protein 40C isoform X1"/>
    <property type="match status" value="1"/>
</dbReference>
<dbReference type="PROSITE" id="PS51676">
    <property type="entry name" value="FF"/>
    <property type="match status" value="2"/>
</dbReference>
<evidence type="ECO:0000256" key="1">
    <source>
        <dbReference type="ARBA" id="ARBA00022737"/>
    </source>
</evidence>
<dbReference type="PROSITE" id="PS01159">
    <property type="entry name" value="WW_DOMAIN_1"/>
    <property type="match status" value="1"/>
</dbReference>
<dbReference type="InterPro" id="IPR036020">
    <property type="entry name" value="WW_dom_sf"/>
</dbReference>
<comment type="caution">
    <text evidence="5">The sequence shown here is derived from an EMBL/GenBank/DDBJ whole genome shotgun (WGS) entry which is preliminary data.</text>
</comment>
<dbReference type="GO" id="GO:0070063">
    <property type="term" value="F:RNA polymerase binding"/>
    <property type="evidence" value="ECO:0007669"/>
    <property type="project" value="InterPro"/>
</dbReference>
<feature type="compositionally biased region" description="Basic and acidic residues" evidence="2">
    <location>
        <begin position="1388"/>
        <end position="1407"/>
    </location>
</feature>
<accession>A0A8J5M013</accession>
<dbReference type="PANTHER" id="PTHR15377">
    <property type="entry name" value="TRANSCRIPTION ELONGATION REGULATOR 1"/>
    <property type="match status" value="1"/>
</dbReference>
<feature type="region of interest" description="Disordered" evidence="2">
    <location>
        <begin position="1065"/>
        <end position="1084"/>
    </location>
</feature>
<dbReference type="SMART" id="SM00441">
    <property type="entry name" value="FF"/>
    <property type="match status" value="4"/>
</dbReference>
<dbReference type="SUPFAM" id="SSF51045">
    <property type="entry name" value="WW domain"/>
    <property type="match status" value="1"/>
</dbReference>
<feature type="compositionally biased region" description="Basic residues" evidence="2">
    <location>
        <begin position="1408"/>
        <end position="1421"/>
    </location>
</feature>
<dbReference type="SUPFAM" id="SSF81698">
    <property type="entry name" value="FF domain"/>
    <property type="match status" value="5"/>
</dbReference>
<name>A0A8J5M013_ZINOF</name>
<organism evidence="5 6">
    <name type="scientific">Zingiber officinale</name>
    <name type="common">Ginger</name>
    <name type="synonym">Amomum zingiber</name>
    <dbReference type="NCBI Taxonomy" id="94328"/>
    <lineage>
        <taxon>Eukaryota</taxon>
        <taxon>Viridiplantae</taxon>
        <taxon>Streptophyta</taxon>
        <taxon>Embryophyta</taxon>
        <taxon>Tracheophyta</taxon>
        <taxon>Spermatophyta</taxon>
        <taxon>Magnoliopsida</taxon>
        <taxon>Liliopsida</taxon>
        <taxon>Zingiberales</taxon>
        <taxon>Zingiberaceae</taxon>
        <taxon>Zingiber</taxon>
    </lineage>
</organism>
<feature type="domain" description="WW" evidence="3">
    <location>
        <begin position="506"/>
        <end position="539"/>
    </location>
</feature>
<evidence type="ECO:0008006" key="7">
    <source>
        <dbReference type="Google" id="ProtNLM"/>
    </source>
</evidence>
<proteinExistence type="predicted"/>
<feature type="region of interest" description="Disordered" evidence="2">
    <location>
        <begin position="1002"/>
        <end position="1028"/>
    </location>
</feature>
<dbReference type="InterPro" id="IPR001202">
    <property type="entry name" value="WW_dom"/>
</dbReference>
<dbReference type="CDD" id="cd00201">
    <property type="entry name" value="WW"/>
    <property type="match status" value="2"/>
</dbReference>
<evidence type="ECO:0000313" key="6">
    <source>
        <dbReference type="Proteomes" id="UP000734854"/>
    </source>
</evidence>
<feature type="domain" description="FF" evidence="4">
    <location>
        <begin position="939"/>
        <end position="993"/>
    </location>
</feature>
<feature type="region of interest" description="Disordered" evidence="2">
    <location>
        <begin position="251"/>
        <end position="275"/>
    </location>
</feature>
<feature type="compositionally biased region" description="Polar residues" evidence="2">
    <location>
        <begin position="33"/>
        <end position="86"/>
    </location>
</feature>
<dbReference type="FunFam" id="1.10.10.440:FF:000020">
    <property type="entry name" value="Pre-mRNA-processing protein 40C"/>
    <property type="match status" value="1"/>
</dbReference>
<keyword evidence="1" id="KW-0677">Repeat</keyword>
<feature type="domain" description="FF" evidence="4">
    <location>
        <begin position="803"/>
        <end position="857"/>
    </location>
</feature>
<evidence type="ECO:0000259" key="4">
    <source>
        <dbReference type="PROSITE" id="PS51676"/>
    </source>
</evidence>
<feature type="region of interest" description="Disordered" evidence="2">
    <location>
        <begin position="297"/>
        <end position="316"/>
    </location>
</feature>
<feature type="region of interest" description="Disordered" evidence="2">
    <location>
        <begin position="1"/>
        <end position="86"/>
    </location>
</feature>